<dbReference type="FunFam" id="2.60.200.30:FF:000009">
    <property type="entry name" value="Poly(P)/ATP NAD kinase"/>
    <property type="match status" value="1"/>
</dbReference>
<evidence type="ECO:0000256" key="6">
    <source>
        <dbReference type="ARBA" id="ARBA00022840"/>
    </source>
</evidence>
<dbReference type="eggNOG" id="KOG2178">
    <property type="taxonomic scope" value="Eukaryota"/>
</dbReference>
<dbReference type="OrthoDB" id="24581at2759"/>
<dbReference type="STRING" id="41875.K8EBP5"/>
<dbReference type="InterPro" id="IPR055214">
    <property type="entry name" value="PTP-NADK"/>
</dbReference>
<keyword evidence="4 12" id="KW-0418">Kinase</keyword>
<feature type="compositionally biased region" description="Basic and acidic residues" evidence="9">
    <location>
        <begin position="78"/>
        <end position="98"/>
    </location>
</feature>
<evidence type="ECO:0000259" key="11">
    <source>
        <dbReference type="PROSITE" id="PS50056"/>
    </source>
</evidence>
<dbReference type="Pfam" id="PF01513">
    <property type="entry name" value="NAD_kinase"/>
    <property type="match status" value="1"/>
</dbReference>
<evidence type="ECO:0000259" key="10">
    <source>
        <dbReference type="PROSITE" id="PS50054"/>
    </source>
</evidence>
<dbReference type="InterPro" id="IPR017437">
    <property type="entry name" value="ATP-NAD_kinase_PpnK-typ_C"/>
</dbReference>
<keyword evidence="5" id="KW-0378">Hydrolase</keyword>
<feature type="domain" description="Tyrosine specific protein phosphatases" evidence="11">
    <location>
        <begin position="354"/>
        <end position="409"/>
    </location>
</feature>
<evidence type="ECO:0000256" key="7">
    <source>
        <dbReference type="ARBA" id="ARBA00022857"/>
    </source>
</evidence>
<dbReference type="Pfam" id="PF22741">
    <property type="entry name" value="PTP-NADK"/>
    <property type="match status" value="1"/>
</dbReference>
<dbReference type="InterPro" id="IPR016064">
    <property type="entry name" value="NAD/diacylglycerol_kinase_sf"/>
</dbReference>
<feature type="region of interest" description="Disordered" evidence="9">
    <location>
        <begin position="1"/>
        <end position="55"/>
    </location>
</feature>
<keyword evidence="13" id="KW-1185">Reference proteome</keyword>
<dbReference type="SMART" id="SM00404">
    <property type="entry name" value="PTPc_motif"/>
    <property type="match status" value="1"/>
</dbReference>
<keyword evidence="7" id="KW-0521">NADP</keyword>
<dbReference type="Gene3D" id="2.60.200.30">
    <property type="entry name" value="Probable inorganic polyphosphate/atp-NAD kinase, domain 2"/>
    <property type="match status" value="1"/>
</dbReference>
<dbReference type="Pfam" id="PF20143">
    <property type="entry name" value="NAD_kinase_C"/>
    <property type="match status" value="1"/>
</dbReference>
<dbReference type="InterPro" id="IPR002504">
    <property type="entry name" value="NADK"/>
</dbReference>
<evidence type="ECO:0000256" key="8">
    <source>
        <dbReference type="ARBA" id="ARBA00023027"/>
    </source>
</evidence>
<dbReference type="AlphaFoldDB" id="K8EBP5"/>
<dbReference type="KEGG" id="bpg:Bathy02g02220"/>
<keyword evidence="2" id="KW-0808">Transferase</keyword>
<evidence type="ECO:0000313" key="13">
    <source>
        <dbReference type="Proteomes" id="UP000198341"/>
    </source>
</evidence>
<dbReference type="Gene3D" id="3.90.190.10">
    <property type="entry name" value="Protein tyrosine phosphatase superfamily"/>
    <property type="match status" value="1"/>
</dbReference>
<dbReference type="GeneID" id="19017336"/>
<dbReference type="PANTHER" id="PTHR20275:SF6">
    <property type="entry name" value="NAD KINASE 2, CHLOROPLASTIC"/>
    <property type="match status" value="1"/>
</dbReference>
<reference evidence="12 13" key="1">
    <citation type="submission" date="2011-10" db="EMBL/GenBank/DDBJ databases">
        <authorList>
            <person name="Genoscope - CEA"/>
        </authorList>
    </citation>
    <scope>NUCLEOTIDE SEQUENCE [LARGE SCALE GENOMIC DNA]</scope>
    <source>
        <strain evidence="12 13">RCC 1105</strain>
    </source>
</reference>
<feature type="region of interest" description="Disordered" evidence="9">
    <location>
        <begin position="78"/>
        <end position="104"/>
    </location>
</feature>
<dbReference type="PROSITE" id="PS50054">
    <property type="entry name" value="TYR_PHOSPHATASE_DUAL"/>
    <property type="match status" value="1"/>
</dbReference>
<dbReference type="GO" id="GO:0016787">
    <property type="term" value="F:hydrolase activity"/>
    <property type="evidence" value="ECO:0007669"/>
    <property type="project" value="UniProtKB-KW"/>
</dbReference>
<evidence type="ECO:0000256" key="2">
    <source>
        <dbReference type="ARBA" id="ARBA00022679"/>
    </source>
</evidence>
<evidence type="ECO:0000256" key="1">
    <source>
        <dbReference type="ARBA" id="ARBA00010995"/>
    </source>
</evidence>
<dbReference type="PROSITE" id="PS00383">
    <property type="entry name" value="TYR_PHOSPHATASE_1"/>
    <property type="match status" value="1"/>
</dbReference>
<dbReference type="GO" id="GO:0003951">
    <property type="term" value="F:NAD+ kinase activity"/>
    <property type="evidence" value="ECO:0007669"/>
    <property type="project" value="InterPro"/>
</dbReference>
<feature type="compositionally biased region" description="Low complexity" evidence="9">
    <location>
        <begin position="1"/>
        <end position="29"/>
    </location>
</feature>
<dbReference type="EMBL" id="FO082277">
    <property type="protein sequence ID" value="CCO15301.1"/>
    <property type="molecule type" value="Genomic_DNA"/>
</dbReference>
<dbReference type="PANTHER" id="PTHR20275">
    <property type="entry name" value="NAD KINASE"/>
    <property type="match status" value="1"/>
</dbReference>
<keyword evidence="8" id="KW-0520">NAD</keyword>
<protein>
    <submittedName>
        <fullName evidence="12">NAD kinase</fullName>
    </submittedName>
</protein>
<evidence type="ECO:0000256" key="9">
    <source>
        <dbReference type="SAM" id="MobiDB-lite"/>
    </source>
</evidence>
<dbReference type="InterPro" id="IPR020422">
    <property type="entry name" value="TYR_PHOSPHATASE_DUAL_dom"/>
</dbReference>
<evidence type="ECO:0000256" key="3">
    <source>
        <dbReference type="ARBA" id="ARBA00022741"/>
    </source>
</evidence>
<dbReference type="PROSITE" id="PS50056">
    <property type="entry name" value="TYR_PHOSPHATASE_2"/>
    <property type="match status" value="1"/>
</dbReference>
<evidence type="ECO:0000313" key="12">
    <source>
        <dbReference type="EMBL" id="CCO15301.1"/>
    </source>
</evidence>
<proteinExistence type="inferred from homology"/>
<dbReference type="GO" id="GO:0019674">
    <property type="term" value="P:NAD+ metabolic process"/>
    <property type="evidence" value="ECO:0007669"/>
    <property type="project" value="InterPro"/>
</dbReference>
<dbReference type="Proteomes" id="UP000198341">
    <property type="component" value="Chromosome 2"/>
</dbReference>
<dbReference type="GO" id="GO:0005524">
    <property type="term" value="F:ATP binding"/>
    <property type="evidence" value="ECO:0007669"/>
    <property type="project" value="UniProtKB-KW"/>
</dbReference>
<keyword evidence="3" id="KW-0547">Nucleotide-binding</keyword>
<dbReference type="InterPro" id="IPR000387">
    <property type="entry name" value="Tyr_Pase_dom"/>
</dbReference>
<feature type="domain" description="Tyrosine-protein phosphatase" evidence="10">
    <location>
        <begin position="274"/>
        <end position="440"/>
    </location>
</feature>
<sequence>MFLSSATKACSSSSVGKTTTTAAVAKTKTLPPRGCRDERRASLKKKKKKNASESLLVLSRGGRRGRFLTRNEAIADRLTESGEDNEQRERRGKKKEETLTLQTNNNSSSKLAALATLLERAVVRDLADELANEDATCSVEYDQEVFEECTNKVTEQLAEVVVLCNSADMASKYSSNLRNKELSRLRGSLWNLRVLLESYCATKGGCSLNVRHRFETLRSAAMEVLPASKRLKKGPEATAIPNLQAVMEPRVKSFEEVMGTAASSSGGEEDVDNKISQREIAFYRGGQPSVEGRSWLSKNGFTRVVDLRGEDRDNQWVKPFGGGDGQGTFNQNKKFDTTNIPITDMGVPTKEQVEEFIDIANDVLEKNKTKKAGESKEKMLLHCKAGIGRTGCLVACWRISRGVDVEEALAMEAGLVCDFGCIAQEQFVRDYAADLKHETEVKKFEQAVEKSKFETDAKYRTSYDPVNEYGSMGDVTDVSAMGSNMMGNVSASGEFSSLDQAPDMYLIRTDGFSCTRELVENRELKISHPSTQQMILVWREPPKTIFLLKKIGNALLPQLVEVAHALMTMGMHVILDTDVKRELEDETIKLETVDEQNRTEVRTKALWVEKDSKGKIPKEDWGTIDVCVCLGGDGVILHASKMFQGPTPPVLGFHLGSLGFLTNHPGNDMAPSLLMALGRGPPIANISGGVPITLRMRLLCEVFKFADKVENGGNGEPSFTYTILNEVLVDRGPSPFLSKIEAYDRGQLITSIQADGVMLATATGSTAYSVSAGGSMVHPNVQAILMTPICPHTLSFRPVIFPDSVEVELRVSENARNSAWVSFDGRERCELCRGDSVFVKMSEYPVPTINFENQTGDFISSLRRCLKWNEREEQQVFDASQVAALRMMNENAAKSEASDEWSSR</sequence>
<dbReference type="InterPro" id="IPR017438">
    <property type="entry name" value="ATP-NAD_kinase_N"/>
</dbReference>
<keyword evidence="6" id="KW-0067">ATP-binding</keyword>
<dbReference type="Gene3D" id="3.40.50.10330">
    <property type="entry name" value="Probable inorganic polyphosphate/atp-NAD kinase, domain 1"/>
    <property type="match status" value="1"/>
</dbReference>
<comment type="similarity">
    <text evidence="1">Belongs to the NAD kinase family.</text>
</comment>
<dbReference type="RefSeq" id="XP_007515061.1">
    <property type="nucleotide sequence ID" value="XM_007514999.1"/>
</dbReference>
<name>K8EBP5_9CHLO</name>
<dbReference type="GO" id="GO:0006741">
    <property type="term" value="P:NADP+ biosynthetic process"/>
    <property type="evidence" value="ECO:0007669"/>
    <property type="project" value="InterPro"/>
</dbReference>
<evidence type="ECO:0000256" key="5">
    <source>
        <dbReference type="ARBA" id="ARBA00022801"/>
    </source>
</evidence>
<dbReference type="SUPFAM" id="SSF111331">
    <property type="entry name" value="NAD kinase/diacylglycerol kinase-like"/>
    <property type="match status" value="1"/>
</dbReference>
<gene>
    <name evidence="12" type="primary">NAD_kinase</name>
    <name evidence="12" type="ORF">Bathy02g02220</name>
</gene>
<dbReference type="InterPro" id="IPR016130">
    <property type="entry name" value="Tyr_Pase_AS"/>
</dbReference>
<dbReference type="InterPro" id="IPR029021">
    <property type="entry name" value="Prot-tyrosine_phosphatase-like"/>
</dbReference>
<accession>K8EBP5</accession>
<organism evidence="12 13">
    <name type="scientific">Bathycoccus prasinos</name>
    <dbReference type="NCBI Taxonomy" id="41875"/>
    <lineage>
        <taxon>Eukaryota</taxon>
        <taxon>Viridiplantae</taxon>
        <taxon>Chlorophyta</taxon>
        <taxon>Mamiellophyceae</taxon>
        <taxon>Mamiellales</taxon>
        <taxon>Bathycoccaceae</taxon>
        <taxon>Bathycoccus</taxon>
    </lineage>
</organism>
<evidence type="ECO:0000256" key="4">
    <source>
        <dbReference type="ARBA" id="ARBA00022777"/>
    </source>
</evidence>
<dbReference type="SUPFAM" id="SSF52799">
    <property type="entry name" value="(Phosphotyrosine protein) phosphatases II"/>
    <property type="match status" value="1"/>
</dbReference>
<dbReference type="HAMAP" id="MF_00361">
    <property type="entry name" value="NAD_kinase"/>
    <property type="match status" value="1"/>
</dbReference>
<dbReference type="InterPro" id="IPR003595">
    <property type="entry name" value="Tyr_Pase_cat"/>
</dbReference>